<dbReference type="GO" id="GO:0000155">
    <property type="term" value="F:phosphorelay sensor kinase activity"/>
    <property type="evidence" value="ECO:0007669"/>
    <property type="project" value="InterPro"/>
</dbReference>
<reference evidence="6" key="2">
    <citation type="submission" date="2021-04" db="EMBL/GenBank/DDBJ databases">
        <authorList>
            <person name="Gilroy R."/>
        </authorList>
    </citation>
    <scope>NUCLEOTIDE SEQUENCE</scope>
    <source>
        <strain evidence="6">CHK196-7946</strain>
    </source>
</reference>
<evidence type="ECO:0000256" key="2">
    <source>
        <dbReference type="ARBA" id="ARBA00022679"/>
    </source>
</evidence>
<dbReference type="SUPFAM" id="SSF55874">
    <property type="entry name" value="ATPase domain of HSP90 chaperone/DNA topoisomerase II/histidine kinase"/>
    <property type="match status" value="1"/>
</dbReference>
<evidence type="ECO:0000256" key="3">
    <source>
        <dbReference type="ARBA" id="ARBA00022777"/>
    </source>
</evidence>
<evidence type="ECO:0000313" key="7">
    <source>
        <dbReference type="Proteomes" id="UP000823902"/>
    </source>
</evidence>
<evidence type="ECO:0000256" key="1">
    <source>
        <dbReference type="ARBA" id="ARBA00022553"/>
    </source>
</evidence>
<dbReference type="AlphaFoldDB" id="A0A9D2QD31"/>
<dbReference type="GO" id="GO:0042802">
    <property type="term" value="F:identical protein binding"/>
    <property type="evidence" value="ECO:0007669"/>
    <property type="project" value="TreeGrafter"/>
</dbReference>
<organism evidence="6 7">
    <name type="scientific">Candidatus Mediterraneibacter faecavium</name>
    <dbReference type="NCBI Taxonomy" id="2838668"/>
    <lineage>
        <taxon>Bacteria</taxon>
        <taxon>Bacillati</taxon>
        <taxon>Bacillota</taxon>
        <taxon>Clostridia</taxon>
        <taxon>Lachnospirales</taxon>
        <taxon>Lachnospiraceae</taxon>
        <taxon>Mediterraneibacter</taxon>
    </lineage>
</organism>
<keyword evidence="2" id="KW-0808">Transferase</keyword>
<dbReference type="Pfam" id="PF14501">
    <property type="entry name" value="HATPase_c_5"/>
    <property type="match status" value="1"/>
</dbReference>
<proteinExistence type="predicted"/>
<protein>
    <submittedName>
        <fullName evidence="6">GHKL domain-containing protein</fullName>
    </submittedName>
</protein>
<comment type="caution">
    <text evidence="6">The sequence shown here is derived from an EMBL/GenBank/DDBJ whole genome shotgun (WGS) entry which is preliminary data.</text>
</comment>
<dbReference type="PANTHER" id="PTHR40448:SF1">
    <property type="entry name" value="TWO-COMPONENT SENSOR HISTIDINE KINASE"/>
    <property type="match status" value="1"/>
</dbReference>
<accession>A0A9D2QD31</accession>
<feature type="transmembrane region" description="Helical" evidence="4">
    <location>
        <begin position="35"/>
        <end position="55"/>
    </location>
</feature>
<feature type="transmembrane region" description="Helical" evidence="4">
    <location>
        <begin position="182"/>
        <end position="202"/>
    </location>
</feature>
<feature type="domain" description="Sensor histidine kinase NatK-like C-terminal" evidence="5">
    <location>
        <begin position="323"/>
        <end position="406"/>
    </location>
</feature>
<reference evidence="6" key="1">
    <citation type="journal article" date="2021" name="PeerJ">
        <title>Extensive microbial diversity within the chicken gut microbiome revealed by metagenomics and culture.</title>
        <authorList>
            <person name="Gilroy R."/>
            <person name="Ravi A."/>
            <person name="Getino M."/>
            <person name="Pursley I."/>
            <person name="Horton D.L."/>
            <person name="Alikhan N.F."/>
            <person name="Baker D."/>
            <person name="Gharbi K."/>
            <person name="Hall N."/>
            <person name="Watson M."/>
            <person name="Adriaenssens E.M."/>
            <person name="Foster-Nyarko E."/>
            <person name="Jarju S."/>
            <person name="Secka A."/>
            <person name="Antonio M."/>
            <person name="Oren A."/>
            <person name="Chaudhuri R.R."/>
            <person name="La Ragione R."/>
            <person name="Hildebrand F."/>
            <person name="Pallen M.J."/>
        </authorList>
    </citation>
    <scope>NUCLEOTIDE SEQUENCE</scope>
    <source>
        <strain evidence="6">CHK196-7946</strain>
    </source>
</reference>
<evidence type="ECO:0000256" key="4">
    <source>
        <dbReference type="SAM" id="Phobius"/>
    </source>
</evidence>
<dbReference type="Proteomes" id="UP000823902">
    <property type="component" value="Unassembled WGS sequence"/>
</dbReference>
<keyword evidence="4" id="KW-1133">Transmembrane helix</keyword>
<sequence length="419" mass="47605">MIYLTDYDIYLNTFLCLIDMIVIMELRERIYGRIVRLRGVCAALSVALVALMMFLPGSYKNTYFTLPVSMILLPFYPKNPKKKLLFEVCLFSSIFAYMMVLNDITNMTPRFSDLVITYVALYHAGLWILLFIILKLCRNIDTDLPLSLWFIFLLIPVCIFASSAALIPILGSSDLSRPESDLLHLIVQATFLLINLALLEFLRKFTGYFQKEKEQSLLRQQLQYQEIHYQHLIRSSEQLQKIRHDMKNHLQTLLLLYDAGKTDELKEYLRQTCEVLERSGQVVSTGNPSFDAVLNIKLAEMGKSGISCSPALSIPCGLDLPFSDTVTVLGNLLDNAINSCTDASTIVLSVTWQQGTLFLHMENPCTAADKAPYGIGMKNVEETVKKYSGTMNTEVKDGKYITDIILYRVGTQYTEKKQP</sequence>
<evidence type="ECO:0000259" key="5">
    <source>
        <dbReference type="Pfam" id="PF14501"/>
    </source>
</evidence>
<keyword evidence="4" id="KW-0472">Membrane</keyword>
<feature type="transmembrane region" description="Helical" evidence="4">
    <location>
        <begin position="114"/>
        <end position="134"/>
    </location>
</feature>
<keyword evidence="1" id="KW-0597">Phosphoprotein</keyword>
<feature type="transmembrane region" description="Helical" evidence="4">
    <location>
        <begin position="84"/>
        <end position="102"/>
    </location>
</feature>
<feature type="transmembrane region" description="Helical" evidence="4">
    <location>
        <begin position="146"/>
        <end position="170"/>
    </location>
</feature>
<dbReference type="InterPro" id="IPR016120">
    <property type="entry name" value="Sig_transdc_His_kin_SpoOB"/>
</dbReference>
<evidence type="ECO:0000313" key="6">
    <source>
        <dbReference type="EMBL" id="HJC75255.1"/>
    </source>
</evidence>
<dbReference type="InterPro" id="IPR032834">
    <property type="entry name" value="NatK-like_C"/>
</dbReference>
<dbReference type="EMBL" id="DWVY01000050">
    <property type="protein sequence ID" value="HJC75255.1"/>
    <property type="molecule type" value="Genomic_DNA"/>
</dbReference>
<dbReference type="Gene3D" id="1.10.287.130">
    <property type="match status" value="1"/>
</dbReference>
<keyword evidence="3" id="KW-0418">Kinase</keyword>
<keyword evidence="4" id="KW-0812">Transmembrane</keyword>
<gene>
    <name evidence="6" type="ORF">H9697_09990</name>
</gene>
<dbReference type="InterPro" id="IPR036890">
    <property type="entry name" value="HATPase_C_sf"/>
</dbReference>
<name>A0A9D2QD31_9FIRM</name>
<dbReference type="PANTHER" id="PTHR40448">
    <property type="entry name" value="TWO-COMPONENT SENSOR HISTIDINE KINASE"/>
    <property type="match status" value="1"/>
</dbReference>
<dbReference type="SUPFAM" id="SSF55890">
    <property type="entry name" value="Sporulation response regulatory protein Spo0B"/>
    <property type="match status" value="1"/>
</dbReference>